<dbReference type="SUPFAM" id="SSF52540">
    <property type="entry name" value="P-loop containing nucleoside triphosphate hydrolases"/>
    <property type="match status" value="1"/>
</dbReference>
<dbReference type="Gene3D" id="3.40.50.300">
    <property type="entry name" value="P-loop containing nucleotide triphosphate hydrolases"/>
    <property type="match status" value="1"/>
</dbReference>
<dbReference type="InterPro" id="IPR050678">
    <property type="entry name" value="DNA_Partitioning_ATPase"/>
</dbReference>
<dbReference type="Pfam" id="PF13614">
    <property type="entry name" value="AAA_31"/>
    <property type="match status" value="1"/>
</dbReference>
<comment type="caution">
    <text evidence="2">The sequence shown here is derived from an EMBL/GenBank/DDBJ whole genome shotgun (WGS) entry which is preliminary data.</text>
</comment>
<dbReference type="PANTHER" id="PTHR13696:SF52">
    <property type="entry name" value="PARA FAMILY PROTEIN CT_582"/>
    <property type="match status" value="1"/>
</dbReference>
<dbReference type="EMBL" id="NVUU01000076">
    <property type="protein sequence ID" value="PCI93005.1"/>
    <property type="molecule type" value="Genomic_DNA"/>
</dbReference>
<reference evidence="3" key="1">
    <citation type="submission" date="2017-08" db="EMBL/GenBank/DDBJ databases">
        <title>A dynamic microbial community with high functional redundancy inhabits the cold, oxic subseafloor aquifer.</title>
        <authorList>
            <person name="Tully B.J."/>
            <person name="Wheat C.G."/>
            <person name="Glazer B.T."/>
            <person name="Huber J.A."/>
        </authorList>
    </citation>
    <scope>NUCLEOTIDE SEQUENCE [LARGE SCALE GENOMIC DNA]</scope>
</reference>
<organism evidence="2 3">
    <name type="scientific">Aerophobetes bacterium</name>
    <dbReference type="NCBI Taxonomy" id="2030807"/>
    <lineage>
        <taxon>Bacteria</taxon>
        <taxon>Candidatus Aerophobota</taxon>
    </lineage>
</organism>
<evidence type="ECO:0000313" key="2">
    <source>
        <dbReference type="EMBL" id="PCI93005.1"/>
    </source>
</evidence>
<dbReference type="InterPro" id="IPR025669">
    <property type="entry name" value="AAA_dom"/>
</dbReference>
<dbReference type="InterPro" id="IPR027417">
    <property type="entry name" value="P-loop_NTPase"/>
</dbReference>
<dbReference type="FunFam" id="3.40.50.300:FF:000285">
    <property type="entry name" value="Sporulation initiation inhibitor Soj"/>
    <property type="match status" value="1"/>
</dbReference>
<proteinExistence type="predicted"/>
<protein>
    <recommendedName>
        <fullName evidence="1">AAA domain-containing protein</fullName>
    </recommendedName>
</protein>
<evidence type="ECO:0000313" key="3">
    <source>
        <dbReference type="Proteomes" id="UP000217838"/>
    </source>
</evidence>
<accession>A0A2A4YFA3</accession>
<dbReference type="PIRSF" id="PIRSF009320">
    <property type="entry name" value="Nuc_binding_HP_1000"/>
    <property type="match status" value="1"/>
</dbReference>
<sequence length="257" mass="28319">MKVIAIANQKGGVGKTTTAINLSAALAKLKKKVLLVDLDPQGHATIGLGIDTKKKKTIAELLTYENCESADVIQKTYIKNLDIIPSDLSLSVAEMKLSMMGAKEFKLRTKLSDLKKYDYVIIDCPPTFGTLAINAFTTADQVILPIQLSYFSLEGVSNFIDTIQFINKDINSIVNHVIKIGGVLITFCDTRANIAKEVLSSIERVFGRSMFTTKIPQNVRLNEAQAHGKVVFDYDPKCKGAMAYEAFAKEFLERSTT</sequence>
<dbReference type="Proteomes" id="UP000217838">
    <property type="component" value="Unassembled WGS sequence"/>
</dbReference>
<dbReference type="CDD" id="cd02042">
    <property type="entry name" value="ParAB_family"/>
    <property type="match status" value="1"/>
</dbReference>
<name>A0A2A4YFA3_UNCAE</name>
<gene>
    <name evidence="2" type="ORF">COB11_06105</name>
</gene>
<evidence type="ECO:0000259" key="1">
    <source>
        <dbReference type="Pfam" id="PF13614"/>
    </source>
</evidence>
<feature type="domain" description="AAA" evidence="1">
    <location>
        <begin position="1"/>
        <end position="173"/>
    </location>
</feature>
<dbReference type="PANTHER" id="PTHR13696">
    <property type="entry name" value="P-LOOP CONTAINING NUCLEOSIDE TRIPHOSPHATE HYDROLASE"/>
    <property type="match status" value="1"/>
</dbReference>
<dbReference type="AlphaFoldDB" id="A0A2A4YFA3"/>